<evidence type="ECO:0000256" key="3">
    <source>
        <dbReference type="ARBA" id="ARBA00022888"/>
    </source>
</evidence>
<dbReference type="PROSITE" id="PS51278">
    <property type="entry name" value="GATASE_TYPE_2"/>
    <property type="match status" value="1"/>
</dbReference>
<dbReference type="PANTHER" id="PTHR43284">
    <property type="entry name" value="ASPARAGINE SYNTHETASE (GLUTAMINE-HYDROLYZING)"/>
    <property type="match status" value="1"/>
</dbReference>
<evidence type="ECO:0000256" key="4">
    <source>
        <dbReference type="ARBA" id="ARBA00048741"/>
    </source>
</evidence>
<accession>A0A846H4V2</accession>
<proteinExistence type="predicted"/>
<organism evidence="6 7">
    <name type="scientific">Hassallia byssoidea VB512170</name>
    <dbReference type="NCBI Taxonomy" id="1304833"/>
    <lineage>
        <taxon>Bacteria</taxon>
        <taxon>Bacillati</taxon>
        <taxon>Cyanobacteriota</taxon>
        <taxon>Cyanophyceae</taxon>
        <taxon>Nostocales</taxon>
        <taxon>Tolypothrichaceae</taxon>
        <taxon>Hassallia</taxon>
    </lineage>
</organism>
<comment type="caution">
    <text evidence="6">The sequence shown here is derived from an EMBL/GenBank/DDBJ whole genome shotgun (WGS) entry which is preliminary data.</text>
</comment>
<dbReference type="Proteomes" id="UP000031549">
    <property type="component" value="Unassembled WGS sequence"/>
</dbReference>
<dbReference type="Gene3D" id="3.60.20.10">
    <property type="entry name" value="Glutamine Phosphoribosylpyrophosphate, subunit 1, domain 1"/>
    <property type="match status" value="1"/>
</dbReference>
<dbReference type="PANTHER" id="PTHR43284:SF1">
    <property type="entry name" value="ASPARAGINE SYNTHETASE"/>
    <property type="match status" value="1"/>
</dbReference>
<keyword evidence="3" id="KW-0028">Amino-acid biosynthesis</keyword>
<evidence type="ECO:0000313" key="6">
    <source>
        <dbReference type="EMBL" id="NEU72647.1"/>
    </source>
</evidence>
<keyword evidence="7" id="KW-1185">Reference proteome</keyword>
<dbReference type="EC" id="6.3.5.4" evidence="2"/>
<name>A0A846H4V2_9CYAN</name>
<comment type="pathway">
    <text evidence="1">Amino-acid biosynthesis; L-asparagine biosynthesis; L-asparagine from L-aspartate (L-Gln route): step 1/1.</text>
</comment>
<protein>
    <recommendedName>
        <fullName evidence="2">asparagine synthase (glutamine-hydrolyzing)</fullName>
        <ecNumber evidence="2">6.3.5.4</ecNumber>
    </recommendedName>
</protein>
<evidence type="ECO:0000256" key="2">
    <source>
        <dbReference type="ARBA" id="ARBA00012737"/>
    </source>
</evidence>
<feature type="domain" description="Glutamine amidotransferase type-2" evidence="5">
    <location>
        <begin position="1"/>
        <end position="80"/>
    </location>
</feature>
<dbReference type="InterPro" id="IPR029055">
    <property type="entry name" value="Ntn_hydrolases_N"/>
</dbReference>
<gene>
    <name evidence="6" type="ORF">PI95_008715</name>
</gene>
<evidence type="ECO:0000256" key="1">
    <source>
        <dbReference type="ARBA" id="ARBA00005187"/>
    </source>
</evidence>
<evidence type="ECO:0000259" key="5">
    <source>
        <dbReference type="PROSITE" id="PS51278"/>
    </source>
</evidence>
<evidence type="ECO:0000313" key="7">
    <source>
        <dbReference type="Proteomes" id="UP000031549"/>
    </source>
</evidence>
<dbReference type="SUPFAM" id="SSF56235">
    <property type="entry name" value="N-terminal nucleophile aminohydrolases (Ntn hydrolases)"/>
    <property type="match status" value="1"/>
</dbReference>
<dbReference type="InterPro" id="IPR051786">
    <property type="entry name" value="ASN_synthetase/amidase"/>
</dbReference>
<comment type="catalytic activity">
    <reaction evidence="4">
        <text>L-aspartate + L-glutamine + ATP + H2O = L-asparagine + L-glutamate + AMP + diphosphate + H(+)</text>
        <dbReference type="Rhea" id="RHEA:12228"/>
        <dbReference type="ChEBI" id="CHEBI:15377"/>
        <dbReference type="ChEBI" id="CHEBI:15378"/>
        <dbReference type="ChEBI" id="CHEBI:29985"/>
        <dbReference type="ChEBI" id="CHEBI:29991"/>
        <dbReference type="ChEBI" id="CHEBI:30616"/>
        <dbReference type="ChEBI" id="CHEBI:33019"/>
        <dbReference type="ChEBI" id="CHEBI:58048"/>
        <dbReference type="ChEBI" id="CHEBI:58359"/>
        <dbReference type="ChEBI" id="CHEBI:456215"/>
        <dbReference type="EC" id="6.3.5.4"/>
    </reaction>
</comment>
<dbReference type="Pfam" id="PF13537">
    <property type="entry name" value="GATase_7"/>
    <property type="match status" value="1"/>
</dbReference>
<dbReference type="InterPro" id="IPR017932">
    <property type="entry name" value="GATase_2_dom"/>
</dbReference>
<dbReference type="GO" id="GO:0004066">
    <property type="term" value="F:asparagine synthase (glutamine-hydrolyzing) activity"/>
    <property type="evidence" value="ECO:0007669"/>
    <property type="project" value="UniProtKB-EC"/>
</dbReference>
<sequence>MKIVDREQAIQPIFNQSGDKLIVFNGEIFNFPEIKDKLQSKYQFKTESDTETVLHAFEEYKEECLHLFEGQFAFVIIDIK</sequence>
<reference evidence="6 7" key="1">
    <citation type="journal article" date="2015" name="Genome Announc.">
        <title>Draft Genome Sequence of Cyanobacterium Hassallia byssoidea Strain VB512170, Isolated from Monuments in India.</title>
        <authorList>
            <person name="Singh D."/>
            <person name="Chandrababunaidu M.M."/>
            <person name="Panda A."/>
            <person name="Sen D."/>
            <person name="Bhattacharyya S."/>
            <person name="Adhikary S.P."/>
            <person name="Tripathy S."/>
        </authorList>
    </citation>
    <scope>NUCLEOTIDE SEQUENCE [LARGE SCALE GENOMIC DNA]</scope>
    <source>
        <strain evidence="6 7">VB512170</strain>
    </source>
</reference>
<keyword evidence="3" id="KW-0061">Asparagine biosynthesis</keyword>
<dbReference type="AlphaFoldDB" id="A0A846H4V2"/>
<dbReference type="EMBL" id="JTCM02000012">
    <property type="protein sequence ID" value="NEU72647.1"/>
    <property type="molecule type" value="Genomic_DNA"/>
</dbReference>
<dbReference type="GO" id="GO:0006529">
    <property type="term" value="P:asparagine biosynthetic process"/>
    <property type="evidence" value="ECO:0007669"/>
    <property type="project" value="UniProtKB-KW"/>
</dbReference>